<dbReference type="InterPro" id="IPR003834">
    <property type="entry name" value="Cyt_c_assmbl_TM_dom"/>
</dbReference>
<dbReference type="PANTHER" id="PTHR31272">
    <property type="entry name" value="CYTOCHROME C-TYPE BIOGENESIS PROTEIN HI_1454-RELATED"/>
    <property type="match status" value="1"/>
</dbReference>
<evidence type="ECO:0000256" key="2">
    <source>
        <dbReference type="ARBA" id="ARBA00006143"/>
    </source>
</evidence>
<dbReference type="Pfam" id="PF02683">
    <property type="entry name" value="DsbD_TM"/>
    <property type="match status" value="1"/>
</dbReference>
<evidence type="ECO:0000256" key="4">
    <source>
        <dbReference type="ARBA" id="ARBA00022989"/>
    </source>
</evidence>
<evidence type="ECO:0000259" key="7">
    <source>
        <dbReference type="Pfam" id="PF02683"/>
    </source>
</evidence>
<accession>A0A9Q7AST0</accession>
<dbReference type="Proteomes" id="UP000671879">
    <property type="component" value="Chromosome"/>
</dbReference>
<name>A0A9Q7AST0_9BACT</name>
<evidence type="ECO:0000256" key="6">
    <source>
        <dbReference type="SAM" id="Phobius"/>
    </source>
</evidence>
<comment type="similarity">
    <text evidence="2">Belongs to the DsbD family.</text>
</comment>
<dbReference type="InterPro" id="IPR051790">
    <property type="entry name" value="Cytochrome_c-biogenesis_DsbD"/>
</dbReference>
<evidence type="ECO:0000313" key="8">
    <source>
        <dbReference type="EMBL" id="QTX33291.1"/>
    </source>
</evidence>
<keyword evidence="9" id="KW-1185">Reference proteome</keyword>
<evidence type="ECO:0000256" key="3">
    <source>
        <dbReference type="ARBA" id="ARBA00022692"/>
    </source>
</evidence>
<dbReference type="AlphaFoldDB" id="A0A9Q7AST0"/>
<feature type="domain" description="Cytochrome C biogenesis protein transmembrane" evidence="7">
    <location>
        <begin position="18"/>
        <end position="227"/>
    </location>
</feature>
<feature type="transmembrane region" description="Helical" evidence="6">
    <location>
        <begin position="211"/>
        <end position="228"/>
    </location>
</feature>
<feature type="transmembrane region" description="Helical" evidence="6">
    <location>
        <begin position="172"/>
        <end position="199"/>
    </location>
</feature>
<feature type="transmembrane region" description="Helical" evidence="6">
    <location>
        <begin position="134"/>
        <end position="160"/>
    </location>
</feature>
<feature type="transmembrane region" description="Helical" evidence="6">
    <location>
        <begin position="26"/>
        <end position="48"/>
    </location>
</feature>
<dbReference type="KEGG" id="aram:KAR29_05260"/>
<keyword evidence="4 6" id="KW-1133">Transmembrane helix</keyword>
<gene>
    <name evidence="8" type="ORF">KAR29_05260</name>
</gene>
<evidence type="ECO:0000313" key="9">
    <source>
        <dbReference type="Proteomes" id="UP000671879"/>
    </source>
</evidence>
<organism evidence="8 9">
    <name type="scientific">Aminithiophilus ramosus</name>
    <dbReference type="NCBI Taxonomy" id="3029084"/>
    <lineage>
        <taxon>Bacteria</taxon>
        <taxon>Thermotogati</taxon>
        <taxon>Synergistota</taxon>
        <taxon>Synergistia</taxon>
        <taxon>Synergistales</taxon>
        <taxon>Aminithiophilaceae</taxon>
        <taxon>Aminithiophilus</taxon>
    </lineage>
</organism>
<comment type="subcellular location">
    <subcellularLocation>
        <location evidence="1">Membrane</location>
        <topology evidence="1">Multi-pass membrane protein</topology>
    </subcellularLocation>
</comment>
<proteinExistence type="inferred from homology"/>
<dbReference type="RefSeq" id="WP_274374570.1">
    <property type="nucleotide sequence ID" value="NZ_CP072943.1"/>
</dbReference>
<reference evidence="9" key="1">
    <citation type="submission" date="2021-04" db="EMBL/GenBank/DDBJ databases">
        <title>A novel Synergistetes isolate from a pyrite-forming mixed culture.</title>
        <authorList>
            <person name="Bunk B."/>
            <person name="Sproer C."/>
            <person name="Spring S."/>
            <person name="Pester M."/>
        </authorList>
    </citation>
    <scope>NUCLEOTIDE SEQUENCE [LARGE SCALE GENOMIC DNA]</scope>
    <source>
        <strain evidence="9">J.5.4.2-T.3.5.2</strain>
    </source>
</reference>
<feature type="transmembrane region" description="Helical" evidence="6">
    <location>
        <begin position="60"/>
        <end position="82"/>
    </location>
</feature>
<evidence type="ECO:0000256" key="1">
    <source>
        <dbReference type="ARBA" id="ARBA00004141"/>
    </source>
</evidence>
<evidence type="ECO:0000256" key="5">
    <source>
        <dbReference type="ARBA" id="ARBA00023136"/>
    </source>
</evidence>
<keyword evidence="3 6" id="KW-0812">Transmembrane</keyword>
<feature type="transmembrane region" description="Helical" evidence="6">
    <location>
        <begin position="94"/>
        <end position="114"/>
    </location>
</feature>
<sequence>MFDLIGSVASALEGSGALVVGASLLWGVMSVLLSPCSLVFIPLVVGFVDSQEAISTRRAFSLSLCFGLGVLVNLVVVGLAVATAGRLLADLARYTTYIVAVVFLCVGLHLLDVISLPGMKTGTYGERKGLKGALVLGLLSGMALGPCTLAYSAPILVLVLKAAASDLLRGAAILGGYALGHVGVLVLCGTFAGFVQSVLEWDSRSRGTRRINQVCGILVIAAALYLVYSAP</sequence>
<keyword evidence="5 6" id="KW-0472">Membrane</keyword>
<dbReference type="GO" id="GO:0017004">
    <property type="term" value="P:cytochrome complex assembly"/>
    <property type="evidence" value="ECO:0007669"/>
    <property type="project" value="InterPro"/>
</dbReference>
<protein>
    <submittedName>
        <fullName evidence="8">Cytochrome C biogenesis protein</fullName>
    </submittedName>
</protein>
<dbReference type="EMBL" id="CP072943">
    <property type="protein sequence ID" value="QTX33291.1"/>
    <property type="molecule type" value="Genomic_DNA"/>
</dbReference>
<dbReference type="GO" id="GO:0016020">
    <property type="term" value="C:membrane"/>
    <property type="evidence" value="ECO:0007669"/>
    <property type="project" value="UniProtKB-SubCell"/>
</dbReference>
<dbReference type="PANTHER" id="PTHR31272:SF6">
    <property type="entry name" value="CYTOCHROME C-TYPE BIOGENESIS CCDA-LIKE CHLOROPLASTIC PROTEIN"/>
    <property type="match status" value="1"/>
</dbReference>